<keyword evidence="3" id="KW-0378">Hydrolase</keyword>
<keyword evidence="3" id="KW-0540">Nuclease</keyword>
<feature type="domain" description="Endonuclease/exonuclease/phosphatase" evidence="2">
    <location>
        <begin position="131"/>
        <end position="340"/>
    </location>
</feature>
<dbReference type="Proteomes" id="UP001279642">
    <property type="component" value="Unassembled WGS sequence"/>
</dbReference>
<evidence type="ECO:0000313" key="4">
    <source>
        <dbReference type="Proteomes" id="UP001279642"/>
    </source>
</evidence>
<evidence type="ECO:0000313" key="3">
    <source>
        <dbReference type="EMBL" id="MDY0882414.1"/>
    </source>
</evidence>
<keyword evidence="1" id="KW-1133">Transmembrane helix</keyword>
<reference evidence="3 4" key="1">
    <citation type="journal article" date="2016" name="Antonie Van Leeuwenhoek">
        <title>Dongia soli sp. nov., isolated from soil from Dokdo, Korea.</title>
        <authorList>
            <person name="Kim D.U."/>
            <person name="Lee H."/>
            <person name="Kim H."/>
            <person name="Kim S.G."/>
            <person name="Ka J.O."/>
        </authorList>
    </citation>
    <scope>NUCLEOTIDE SEQUENCE [LARGE SCALE GENOMIC DNA]</scope>
    <source>
        <strain evidence="3 4">D78</strain>
    </source>
</reference>
<dbReference type="PANTHER" id="PTHR14859:SF1">
    <property type="entry name" value="PGAP2-INTERACTING PROTEIN"/>
    <property type="match status" value="1"/>
</dbReference>
<feature type="transmembrane region" description="Helical" evidence="1">
    <location>
        <begin position="87"/>
        <end position="105"/>
    </location>
</feature>
<dbReference type="SUPFAM" id="SSF56219">
    <property type="entry name" value="DNase I-like"/>
    <property type="match status" value="1"/>
</dbReference>
<dbReference type="InterPro" id="IPR036691">
    <property type="entry name" value="Endo/exonu/phosph_ase_sf"/>
</dbReference>
<keyword evidence="4" id="KW-1185">Reference proteome</keyword>
<name>A0ABU5E9G3_9PROT</name>
<evidence type="ECO:0000259" key="2">
    <source>
        <dbReference type="Pfam" id="PF03372"/>
    </source>
</evidence>
<feature type="transmembrane region" description="Helical" evidence="1">
    <location>
        <begin position="54"/>
        <end position="80"/>
    </location>
</feature>
<protein>
    <submittedName>
        <fullName evidence="3">Endonuclease/exonuclease/phosphatase family protein</fullName>
    </submittedName>
</protein>
<dbReference type="PANTHER" id="PTHR14859">
    <property type="entry name" value="CALCOFLUOR WHITE HYPERSENSITIVE PROTEIN PRECURSOR"/>
    <property type="match status" value="1"/>
</dbReference>
<keyword evidence="3" id="KW-0255">Endonuclease</keyword>
<proteinExistence type="predicted"/>
<keyword evidence="1" id="KW-0812">Transmembrane</keyword>
<keyword evidence="1" id="KW-0472">Membrane</keyword>
<dbReference type="Gene3D" id="3.60.10.10">
    <property type="entry name" value="Endonuclease/exonuclease/phosphatase"/>
    <property type="match status" value="1"/>
</dbReference>
<dbReference type="GO" id="GO:0004519">
    <property type="term" value="F:endonuclease activity"/>
    <property type="evidence" value="ECO:0007669"/>
    <property type="project" value="UniProtKB-KW"/>
</dbReference>
<evidence type="ECO:0000256" key="1">
    <source>
        <dbReference type="SAM" id="Phobius"/>
    </source>
</evidence>
<organism evidence="3 4">
    <name type="scientific">Dongia soli</name>
    <dbReference type="NCBI Taxonomy" id="600628"/>
    <lineage>
        <taxon>Bacteria</taxon>
        <taxon>Pseudomonadati</taxon>
        <taxon>Pseudomonadota</taxon>
        <taxon>Alphaproteobacteria</taxon>
        <taxon>Rhodospirillales</taxon>
        <taxon>Dongiaceae</taxon>
        <taxon>Dongia</taxon>
    </lineage>
</organism>
<dbReference type="Pfam" id="PF03372">
    <property type="entry name" value="Exo_endo_phos"/>
    <property type="match status" value="1"/>
</dbReference>
<feature type="transmembrane region" description="Helical" evidence="1">
    <location>
        <begin position="24"/>
        <end position="42"/>
    </location>
</feature>
<gene>
    <name evidence="3" type="ORF">SMD27_06145</name>
</gene>
<sequence>MTTTSGLQEQTRSGTWRLRQAGRVLWRTVLCLAWFAALMGWLDQQQGQLMELPMVLRAIIAIFPHLALQLCLIGASLAALALVQRSWRGFLIAGLLALWQGWIVWPPASPTGRAIAAEAPIPGASALKIVSLNTWYRNDRYDNLVQYLRGSGADVIGLVEVTPGLKAALASLRDLYPYQADCVGSLKKCEEMLLSRLPLHDVATQRVEGMRPIVVSARLDLPGGPVTIGVTHLSSSLNGLIEIRHAEEDIAQEGQVARIGRYFASLPADAILMGDFNAAPWSRVLTEMRIAGGWRANAGLVPSWPRWLPMPLRLPIDHIFGRGRVTVTRMDAGPALTSDHLPVVAQIAIRPEKTVP</sequence>
<dbReference type="InterPro" id="IPR051916">
    <property type="entry name" value="GPI-anchor_lipid_remodeler"/>
</dbReference>
<comment type="caution">
    <text evidence="3">The sequence shown here is derived from an EMBL/GenBank/DDBJ whole genome shotgun (WGS) entry which is preliminary data.</text>
</comment>
<accession>A0ABU5E9G3</accession>
<dbReference type="EMBL" id="JAXCLW010000001">
    <property type="protein sequence ID" value="MDY0882414.1"/>
    <property type="molecule type" value="Genomic_DNA"/>
</dbReference>
<dbReference type="RefSeq" id="WP_320507437.1">
    <property type="nucleotide sequence ID" value="NZ_JAXCLW010000001.1"/>
</dbReference>
<dbReference type="InterPro" id="IPR005135">
    <property type="entry name" value="Endo/exonuclease/phosphatase"/>
</dbReference>